<reference evidence="5" key="1">
    <citation type="submission" date="2020-02" db="EMBL/GenBank/DDBJ databases">
        <authorList>
            <person name="Meier V. D."/>
        </authorList>
    </citation>
    <scope>NUCLEOTIDE SEQUENCE</scope>
    <source>
        <strain evidence="5">AVDCRST_MAG66</strain>
    </source>
</reference>
<dbReference type="PROSITE" id="PS01124">
    <property type="entry name" value="HTH_ARAC_FAMILY_2"/>
    <property type="match status" value="1"/>
</dbReference>
<evidence type="ECO:0000256" key="2">
    <source>
        <dbReference type="ARBA" id="ARBA00023125"/>
    </source>
</evidence>
<dbReference type="InterPro" id="IPR009057">
    <property type="entry name" value="Homeodomain-like_sf"/>
</dbReference>
<keyword evidence="2" id="KW-0238">DNA-binding</keyword>
<evidence type="ECO:0000256" key="1">
    <source>
        <dbReference type="ARBA" id="ARBA00023015"/>
    </source>
</evidence>
<protein>
    <submittedName>
        <fullName evidence="5">Transcriptional regulator</fullName>
    </submittedName>
</protein>
<organism evidence="5">
    <name type="scientific">uncultured Pseudonocardia sp</name>
    <dbReference type="NCBI Taxonomy" id="211455"/>
    <lineage>
        <taxon>Bacteria</taxon>
        <taxon>Bacillati</taxon>
        <taxon>Actinomycetota</taxon>
        <taxon>Actinomycetes</taxon>
        <taxon>Pseudonocardiales</taxon>
        <taxon>Pseudonocardiaceae</taxon>
        <taxon>Pseudonocardia</taxon>
        <taxon>environmental samples</taxon>
    </lineage>
</organism>
<dbReference type="Pfam" id="PF12833">
    <property type="entry name" value="HTH_18"/>
    <property type="match status" value="1"/>
</dbReference>
<dbReference type="PRINTS" id="PR00032">
    <property type="entry name" value="HTHARAC"/>
</dbReference>
<dbReference type="InterPro" id="IPR018060">
    <property type="entry name" value="HTH_AraC"/>
</dbReference>
<dbReference type="AlphaFoldDB" id="A0A6J4PNV9"/>
<evidence type="ECO:0000259" key="4">
    <source>
        <dbReference type="PROSITE" id="PS01124"/>
    </source>
</evidence>
<keyword evidence="1" id="KW-0805">Transcription regulation</keyword>
<proteinExistence type="predicted"/>
<gene>
    <name evidence="5" type="ORF">AVDCRST_MAG66-2344</name>
</gene>
<dbReference type="InterPro" id="IPR020449">
    <property type="entry name" value="Tscrpt_reg_AraC-type_HTH"/>
</dbReference>
<dbReference type="EMBL" id="CADCUS010000338">
    <property type="protein sequence ID" value="CAA9415425.1"/>
    <property type="molecule type" value="Genomic_DNA"/>
</dbReference>
<dbReference type="Gene3D" id="1.10.10.60">
    <property type="entry name" value="Homeodomain-like"/>
    <property type="match status" value="2"/>
</dbReference>
<dbReference type="SMART" id="SM00342">
    <property type="entry name" value="HTH_ARAC"/>
    <property type="match status" value="1"/>
</dbReference>
<sequence>MWTENPMNTYSGAGVASMQTVTRIDSRQSERPMHVAVQRAIGTMHNRYHEAITLTDLAAEVFVSPFHFSRIFARATGVTPGRYLTAVRLFEAKRLLLTSSLTVSDIVCTVGYSSVGTFTSRFTRAVGMSPSQYREPQVRDLLVAIAPHFQQLPSLEALRDAGRGCAGKPRGNASITARIDLPGDRPPGNLLVGVFAESIPQCGPVAFTGLQRTRSTTVTLENVPPGRWLVLAAAEHTCPDRGRVLSFGTLRQPVTVTGDESQSVGVRTRALRPTDPPIAITLAARGERPDSPGAGRAGVRHLAVAA</sequence>
<evidence type="ECO:0000256" key="3">
    <source>
        <dbReference type="ARBA" id="ARBA00023163"/>
    </source>
</evidence>
<accession>A0A6J4PNV9</accession>
<dbReference type="GO" id="GO:0043565">
    <property type="term" value="F:sequence-specific DNA binding"/>
    <property type="evidence" value="ECO:0007669"/>
    <property type="project" value="InterPro"/>
</dbReference>
<dbReference type="PANTHER" id="PTHR43280">
    <property type="entry name" value="ARAC-FAMILY TRANSCRIPTIONAL REGULATOR"/>
    <property type="match status" value="1"/>
</dbReference>
<dbReference type="GO" id="GO:0003700">
    <property type="term" value="F:DNA-binding transcription factor activity"/>
    <property type="evidence" value="ECO:0007669"/>
    <property type="project" value="InterPro"/>
</dbReference>
<evidence type="ECO:0000313" key="5">
    <source>
        <dbReference type="EMBL" id="CAA9415425.1"/>
    </source>
</evidence>
<name>A0A6J4PNV9_9PSEU</name>
<feature type="domain" description="HTH araC/xylS-type" evidence="4">
    <location>
        <begin position="38"/>
        <end position="136"/>
    </location>
</feature>
<keyword evidence="3" id="KW-0804">Transcription</keyword>
<dbReference type="SUPFAM" id="SSF46689">
    <property type="entry name" value="Homeodomain-like"/>
    <property type="match status" value="2"/>
</dbReference>
<dbReference type="PANTHER" id="PTHR43280:SF2">
    <property type="entry name" value="HTH-TYPE TRANSCRIPTIONAL REGULATOR EXSA"/>
    <property type="match status" value="1"/>
</dbReference>